<proteinExistence type="predicted"/>
<feature type="compositionally biased region" description="Polar residues" evidence="1">
    <location>
        <begin position="282"/>
        <end position="301"/>
    </location>
</feature>
<feature type="compositionally biased region" description="Polar residues" evidence="1">
    <location>
        <begin position="71"/>
        <end position="105"/>
    </location>
</feature>
<comment type="caution">
    <text evidence="2">The sequence shown here is derived from an EMBL/GenBank/DDBJ whole genome shotgun (WGS) entry which is preliminary data.</text>
</comment>
<feature type="compositionally biased region" description="Low complexity" evidence="1">
    <location>
        <begin position="21"/>
        <end position="33"/>
    </location>
</feature>
<keyword evidence="3" id="KW-1185">Reference proteome</keyword>
<evidence type="ECO:0000256" key="1">
    <source>
        <dbReference type="SAM" id="MobiDB-lite"/>
    </source>
</evidence>
<evidence type="ECO:0000313" key="2">
    <source>
        <dbReference type="EMBL" id="TNV78828.1"/>
    </source>
</evidence>
<gene>
    <name evidence="2" type="ORF">FGO68_gene16927</name>
</gene>
<evidence type="ECO:0000313" key="3">
    <source>
        <dbReference type="Proteomes" id="UP000785679"/>
    </source>
</evidence>
<protein>
    <submittedName>
        <fullName evidence="2">Uncharacterized protein</fullName>
    </submittedName>
</protein>
<name>A0A8J8T293_HALGN</name>
<sequence length="459" mass="51311">MGCTKTKEKAVALKPTIELSPQKQQQQIPIDQQDYVKSSWDSNPQKKPSIPLPPKESSRKRSPIPIPSGRGTLNHSEENTTVLSGGKQQQPVKQSAIESQWNNPNNHEEVPQNHQFEEDHFEQFVGETAPQTFDNAHQQQPKQKKKKPFIPAETLGYEGQMVPPPPSLPPPINFKAENQDRVRENAAQILGTANYGMQHVAKNTFQLPPLAHQKQKRIQNEQQLTEDFYKLLNNKHPSNLSDPNALESVGKLSMKTHANKREDLENLLSELREQSADDDSFRGSSSRINLASPKNYTQKTLNKLERNDTNRAHMGSNSSFGGGGGADIPKINSGVYNPHINVSNQYELGSLTYKANTTKQQQNQEFLNGSHDKTNNSLHDLIRDLEGNGSRGGGENPYVDSLMGVHNMKGKQLLPVHNQDAFAPSPQAMVNIVSYGTQKKASKLRYSMGEEDDDEMLNF</sequence>
<dbReference type="EMBL" id="RRYP01009781">
    <property type="protein sequence ID" value="TNV78828.1"/>
    <property type="molecule type" value="Genomic_DNA"/>
</dbReference>
<dbReference type="AlphaFoldDB" id="A0A8J8T293"/>
<feature type="region of interest" description="Disordered" evidence="1">
    <location>
        <begin position="274"/>
        <end position="325"/>
    </location>
</feature>
<feature type="compositionally biased region" description="Basic and acidic residues" evidence="1">
    <location>
        <begin position="302"/>
        <end position="311"/>
    </location>
</feature>
<feature type="compositionally biased region" description="Polar residues" evidence="1">
    <location>
        <begin position="35"/>
        <end position="46"/>
    </location>
</feature>
<accession>A0A8J8T293</accession>
<reference evidence="2" key="1">
    <citation type="submission" date="2019-06" db="EMBL/GenBank/DDBJ databases">
        <authorList>
            <person name="Zheng W."/>
        </authorList>
    </citation>
    <scope>NUCLEOTIDE SEQUENCE</scope>
    <source>
        <strain evidence="2">QDHG01</strain>
    </source>
</reference>
<dbReference type="Proteomes" id="UP000785679">
    <property type="component" value="Unassembled WGS sequence"/>
</dbReference>
<organism evidence="2 3">
    <name type="scientific">Halteria grandinella</name>
    <dbReference type="NCBI Taxonomy" id="5974"/>
    <lineage>
        <taxon>Eukaryota</taxon>
        <taxon>Sar</taxon>
        <taxon>Alveolata</taxon>
        <taxon>Ciliophora</taxon>
        <taxon>Intramacronucleata</taxon>
        <taxon>Spirotrichea</taxon>
        <taxon>Stichotrichia</taxon>
        <taxon>Sporadotrichida</taxon>
        <taxon>Halteriidae</taxon>
        <taxon>Halteria</taxon>
    </lineage>
</organism>
<feature type="region of interest" description="Disordered" evidence="1">
    <location>
        <begin position="14"/>
        <end position="110"/>
    </location>
</feature>